<proteinExistence type="predicted"/>
<accession>D6W678</accession>
<reference evidence="2 3" key="1">
    <citation type="journal article" date="2008" name="Nature">
        <title>The genome of the model beetle and pest Tribolium castaneum.</title>
        <authorList>
            <consortium name="Tribolium Genome Sequencing Consortium"/>
            <person name="Richards S."/>
            <person name="Gibbs R.A."/>
            <person name="Weinstock G.M."/>
            <person name="Brown S.J."/>
            <person name="Denell R."/>
            <person name="Beeman R.W."/>
            <person name="Gibbs R."/>
            <person name="Beeman R.W."/>
            <person name="Brown S.J."/>
            <person name="Bucher G."/>
            <person name="Friedrich M."/>
            <person name="Grimmelikhuijzen C.J."/>
            <person name="Klingler M."/>
            <person name="Lorenzen M."/>
            <person name="Richards S."/>
            <person name="Roth S."/>
            <person name="Schroder R."/>
            <person name="Tautz D."/>
            <person name="Zdobnov E.M."/>
            <person name="Muzny D."/>
            <person name="Gibbs R.A."/>
            <person name="Weinstock G.M."/>
            <person name="Attaway T."/>
            <person name="Bell S."/>
            <person name="Buhay C.J."/>
            <person name="Chandrabose M.N."/>
            <person name="Chavez D."/>
            <person name="Clerk-Blankenburg K.P."/>
            <person name="Cree A."/>
            <person name="Dao M."/>
            <person name="Davis C."/>
            <person name="Chacko J."/>
            <person name="Dinh H."/>
            <person name="Dugan-Rocha S."/>
            <person name="Fowler G."/>
            <person name="Garner T.T."/>
            <person name="Garnes J."/>
            <person name="Gnirke A."/>
            <person name="Hawes A."/>
            <person name="Hernandez J."/>
            <person name="Hines S."/>
            <person name="Holder M."/>
            <person name="Hume J."/>
            <person name="Jhangiani S.N."/>
            <person name="Joshi V."/>
            <person name="Khan Z.M."/>
            <person name="Jackson L."/>
            <person name="Kovar C."/>
            <person name="Kowis A."/>
            <person name="Lee S."/>
            <person name="Lewis L.R."/>
            <person name="Margolis J."/>
            <person name="Morgan M."/>
            <person name="Nazareth L.V."/>
            <person name="Nguyen N."/>
            <person name="Okwuonu G."/>
            <person name="Parker D."/>
            <person name="Richards S."/>
            <person name="Ruiz S.J."/>
            <person name="Santibanez J."/>
            <person name="Savard J."/>
            <person name="Scherer S.E."/>
            <person name="Schneider B."/>
            <person name="Sodergren E."/>
            <person name="Tautz D."/>
            <person name="Vattahil S."/>
            <person name="Villasana D."/>
            <person name="White C.S."/>
            <person name="Wright R."/>
            <person name="Park Y."/>
            <person name="Beeman R.W."/>
            <person name="Lord J."/>
            <person name="Oppert B."/>
            <person name="Lorenzen M."/>
            <person name="Brown S."/>
            <person name="Wang L."/>
            <person name="Savard J."/>
            <person name="Tautz D."/>
            <person name="Richards S."/>
            <person name="Weinstock G."/>
            <person name="Gibbs R.A."/>
            <person name="Liu Y."/>
            <person name="Worley K."/>
            <person name="Weinstock G."/>
            <person name="Elsik C.G."/>
            <person name="Reese J.T."/>
            <person name="Elhaik E."/>
            <person name="Landan G."/>
            <person name="Graur D."/>
            <person name="Arensburger P."/>
            <person name="Atkinson P."/>
            <person name="Beeman R.W."/>
            <person name="Beidler J."/>
            <person name="Brown S.J."/>
            <person name="Demuth J.P."/>
            <person name="Drury D.W."/>
            <person name="Du Y.Z."/>
            <person name="Fujiwara H."/>
            <person name="Lorenzen M."/>
            <person name="Maselli V."/>
            <person name="Osanai M."/>
            <person name="Park Y."/>
            <person name="Robertson H.M."/>
            <person name="Tu Z."/>
            <person name="Wang J.J."/>
            <person name="Wang S."/>
            <person name="Richards S."/>
            <person name="Song H."/>
            <person name="Zhang L."/>
            <person name="Sodergren E."/>
            <person name="Werner D."/>
            <person name="Stanke M."/>
            <person name="Morgenstern B."/>
            <person name="Solovyev V."/>
            <person name="Kosarev P."/>
            <person name="Brown G."/>
            <person name="Chen H.C."/>
            <person name="Ermolaeva O."/>
            <person name="Hlavina W."/>
            <person name="Kapustin Y."/>
            <person name="Kiryutin B."/>
            <person name="Kitts P."/>
            <person name="Maglott D."/>
            <person name="Pruitt K."/>
            <person name="Sapojnikov V."/>
            <person name="Souvorov A."/>
            <person name="Mackey A.J."/>
            <person name="Waterhouse R.M."/>
            <person name="Wyder S."/>
            <person name="Zdobnov E.M."/>
            <person name="Zdobnov E.M."/>
            <person name="Wyder S."/>
            <person name="Kriventseva E.V."/>
            <person name="Kadowaki T."/>
            <person name="Bork P."/>
            <person name="Aranda M."/>
            <person name="Bao R."/>
            <person name="Beermann A."/>
            <person name="Berns N."/>
            <person name="Bolognesi R."/>
            <person name="Bonneton F."/>
            <person name="Bopp D."/>
            <person name="Brown S.J."/>
            <person name="Bucher G."/>
            <person name="Butts T."/>
            <person name="Chaumot A."/>
            <person name="Denell R.E."/>
            <person name="Ferrier D.E."/>
            <person name="Friedrich M."/>
            <person name="Gordon C.M."/>
            <person name="Jindra M."/>
            <person name="Klingler M."/>
            <person name="Lan Q."/>
            <person name="Lattorff H.M."/>
            <person name="Laudet V."/>
            <person name="von Levetsow C."/>
            <person name="Liu Z."/>
            <person name="Lutz R."/>
            <person name="Lynch J.A."/>
            <person name="da Fonseca R.N."/>
            <person name="Posnien N."/>
            <person name="Reuter R."/>
            <person name="Roth S."/>
            <person name="Savard J."/>
            <person name="Schinko J.B."/>
            <person name="Schmitt C."/>
            <person name="Schoppmeier M."/>
            <person name="Schroder R."/>
            <person name="Shippy T.D."/>
            <person name="Simonnet F."/>
            <person name="Marques-Souza H."/>
            <person name="Tautz D."/>
            <person name="Tomoyasu Y."/>
            <person name="Trauner J."/>
            <person name="Van der Zee M."/>
            <person name="Vervoort M."/>
            <person name="Wittkopp N."/>
            <person name="Wimmer E.A."/>
            <person name="Yang X."/>
            <person name="Jones A.K."/>
            <person name="Sattelle D.B."/>
            <person name="Ebert P.R."/>
            <person name="Nelson D."/>
            <person name="Scott J.G."/>
            <person name="Beeman R.W."/>
            <person name="Muthukrishnan S."/>
            <person name="Kramer K.J."/>
            <person name="Arakane Y."/>
            <person name="Beeman R.W."/>
            <person name="Zhu Q."/>
            <person name="Hogenkamp D."/>
            <person name="Dixit R."/>
            <person name="Oppert B."/>
            <person name="Jiang H."/>
            <person name="Zou Z."/>
            <person name="Marshall J."/>
            <person name="Elpidina E."/>
            <person name="Vinokurov K."/>
            <person name="Oppert C."/>
            <person name="Zou Z."/>
            <person name="Evans J."/>
            <person name="Lu Z."/>
            <person name="Zhao P."/>
            <person name="Sumathipala N."/>
            <person name="Altincicek B."/>
            <person name="Vilcinskas A."/>
            <person name="Williams M."/>
            <person name="Hultmark D."/>
            <person name="Hetru C."/>
            <person name="Jiang H."/>
            <person name="Grimmelikhuijzen C.J."/>
            <person name="Hauser F."/>
            <person name="Cazzamali G."/>
            <person name="Williamson M."/>
            <person name="Park Y."/>
            <person name="Li B."/>
            <person name="Tanaka Y."/>
            <person name="Predel R."/>
            <person name="Neupert S."/>
            <person name="Schachtner J."/>
            <person name="Verleyen P."/>
            <person name="Raible F."/>
            <person name="Bork P."/>
            <person name="Friedrich M."/>
            <person name="Walden K.K."/>
            <person name="Robertson H.M."/>
            <person name="Angeli S."/>
            <person name="Foret S."/>
            <person name="Bucher G."/>
            <person name="Schuetz S."/>
            <person name="Maleszka R."/>
            <person name="Wimmer E.A."/>
            <person name="Beeman R.W."/>
            <person name="Lorenzen M."/>
            <person name="Tomoyasu Y."/>
            <person name="Miller S.C."/>
            <person name="Grossmann D."/>
            <person name="Bucher G."/>
        </authorList>
    </citation>
    <scope>NUCLEOTIDE SEQUENCE [LARGE SCALE GENOMIC DNA]</scope>
    <source>
        <strain evidence="2 3">Georgia GA2</strain>
    </source>
</reference>
<protein>
    <submittedName>
        <fullName evidence="2">Uncharacterized protein</fullName>
    </submittedName>
</protein>
<gene>
    <name evidence="2" type="primary">GLEAN_04681</name>
    <name evidence="2" type="ORF">TcasGA2_TC004681</name>
</gene>
<feature type="region of interest" description="Disordered" evidence="1">
    <location>
        <begin position="66"/>
        <end position="96"/>
    </location>
</feature>
<evidence type="ECO:0000313" key="3">
    <source>
        <dbReference type="Proteomes" id="UP000007266"/>
    </source>
</evidence>
<evidence type="ECO:0000256" key="1">
    <source>
        <dbReference type="SAM" id="MobiDB-lite"/>
    </source>
</evidence>
<name>D6W678_TRICA</name>
<keyword evidence="3" id="KW-1185">Reference proteome</keyword>
<dbReference type="AlphaFoldDB" id="D6W678"/>
<dbReference type="EMBL" id="KQ971306">
    <property type="protein sequence ID" value="EFA11084.1"/>
    <property type="molecule type" value="Genomic_DNA"/>
</dbReference>
<sequence>MGPLGVALAGPETPEVAERWNSGMGPLNTAIASGEGLEAFEGKWVGCVGVFGWLMAPSMASIASDNCTTPKRSNRALGTSYKAPSQRARQPDPSNQKHARFLKKAYTVRRRLVNRELKVTVLRRPMRLTCGTNTELRSETCPDPSFLYLSSSFLSTHFIPYYRINHAYTLDPVLVPTRQKPVSFLVLRQAKPVPYSTQTGY</sequence>
<dbReference type="InParanoid" id="D6W678"/>
<dbReference type="HOGENOM" id="CLU_1362008_0_0_1"/>
<evidence type="ECO:0000313" key="2">
    <source>
        <dbReference type="EMBL" id="EFA11084.1"/>
    </source>
</evidence>
<dbReference type="Proteomes" id="UP000007266">
    <property type="component" value="Linkage group 1"/>
</dbReference>
<reference evidence="2 3" key="2">
    <citation type="journal article" date="2010" name="Nucleic Acids Res.">
        <title>BeetleBase in 2010: revisions to provide comprehensive genomic information for Tribolium castaneum.</title>
        <authorList>
            <person name="Kim H.S."/>
            <person name="Murphy T."/>
            <person name="Xia J."/>
            <person name="Caragea D."/>
            <person name="Park Y."/>
            <person name="Beeman R.W."/>
            <person name="Lorenzen M.D."/>
            <person name="Butcher S."/>
            <person name="Manak J.R."/>
            <person name="Brown S.J."/>
        </authorList>
    </citation>
    <scope>GENOME REANNOTATION</scope>
    <source>
        <strain evidence="2 3">Georgia GA2</strain>
    </source>
</reference>
<organism evidence="2 3">
    <name type="scientific">Tribolium castaneum</name>
    <name type="common">Red flour beetle</name>
    <dbReference type="NCBI Taxonomy" id="7070"/>
    <lineage>
        <taxon>Eukaryota</taxon>
        <taxon>Metazoa</taxon>
        <taxon>Ecdysozoa</taxon>
        <taxon>Arthropoda</taxon>
        <taxon>Hexapoda</taxon>
        <taxon>Insecta</taxon>
        <taxon>Pterygota</taxon>
        <taxon>Neoptera</taxon>
        <taxon>Endopterygota</taxon>
        <taxon>Coleoptera</taxon>
        <taxon>Polyphaga</taxon>
        <taxon>Cucujiformia</taxon>
        <taxon>Tenebrionidae</taxon>
        <taxon>Tenebrionidae incertae sedis</taxon>
        <taxon>Tribolium</taxon>
    </lineage>
</organism>